<keyword evidence="3" id="KW-1185">Reference proteome</keyword>
<dbReference type="EMBL" id="JARKIE010000116">
    <property type="protein sequence ID" value="KAJ7681572.1"/>
    <property type="molecule type" value="Genomic_DNA"/>
</dbReference>
<organism evidence="2 3">
    <name type="scientific">Mycena rosella</name>
    <name type="common">Pink bonnet</name>
    <name type="synonym">Agaricus rosellus</name>
    <dbReference type="NCBI Taxonomy" id="1033263"/>
    <lineage>
        <taxon>Eukaryota</taxon>
        <taxon>Fungi</taxon>
        <taxon>Dikarya</taxon>
        <taxon>Basidiomycota</taxon>
        <taxon>Agaricomycotina</taxon>
        <taxon>Agaricomycetes</taxon>
        <taxon>Agaricomycetidae</taxon>
        <taxon>Agaricales</taxon>
        <taxon>Marasmiineae</taxon>
        <taxon>Mycenaceae</taxon>
        <taxon>Mycena</taxon>
    </lineage>
</organism>
<gene>
    <name evidence="2" type="ORF">B0H17DRAFT_1138317</name>
</gene>
<proteinExistence type="predicted"/>
<evidence type="ECO:0000313" key="2">
    <source>
        <dbReference type="EMBL" id="KAJ7681572.1"/>
    </source>
</evidence>
<feature type="region of interest" description="Disordered" evidence="1">
    <location>
        <begin position="250"/>
        <end position="280"/>
    </location>
</feature>
<sequence length="421" mass="45894">MVGRSFFLSPISPLYSPLQYPQQTVRSVVPAHPVHCSIHWAIHWHPDSRYSASPPCSALRLTAKRRPADTSFMLVDTSLVLAIYPPILQSLNPPSNPGDHQCLVSNVLSLFAPSSCGTSSFKSRVRKLISSVSLSLNSGRLRSPSRRCEFMQATSDYRELPDGYRAATDLPGRATRGYQSSGGSYQGLQTGGLGYLATKTTEATGRYISKSYAFGYSRSGAIHGTVPPPVEETADNTLAAKVETEAADWDNPPMRKASTHRGQTISTSWGSCPSGSNSAMEQGRETFQNHLRHFLGMASRTAFGRHSNRPTRGEGAWVFSGITYQKGSPARRSAAVWICAPTVRWLPSSFGIGSSASLFRRLPVSNSLPGSSLTSIKRQGKHYSLGLNEFSFLYCGPLPQENSGEIHHKLCQIPQQLLEGK</sequence>
<comment type="caution">
    <text evidence="2">The sequence shown here is derived from an EMBL/GenBank/DDBJ whole genome shotgun (WGS) entry which is preliminary data.</text>
</comment>
<protein>
    <submittedName>
        <fullName evidence="2">Uncharacterized protein</fullName>
    </submittedName>
</protein>
<evidence type="ECO:0000313" key="3">
    <source>
        <dbReference type="Proteomes" id="UP001221757"/>
    </source>
</evidence>
<evidence type="ECO:0000256" key="1">
    <source>
        <dbReference type="SAM" id="MobiDB-lite"/>
    </source>
</evidence>
<feature type="compositionally biased region" description="Polar residues" evidence="1">
    <location>
        <begin position="260"/>
        <end position="280"/>
    </location>
</feature>
<name>A0AAD7GCD1_MYCRO</name>
<reference evidence="2" key="1">
    <citation type="submission" date="2023-03" db="EMBL/GenBank/DDBJ databases">
        <title>Massive genome expansion in bonnet fungi (Mycena s.s.) driven by repeated elements and novel gene families across ecological guilds.</title>
        <authorList>
            <consortium name="Lawrence Berkeley National Laboratory"/>
            <person name="Harder C.B."/>
            <person name="Miyauchi S."/>
            <person name="Viragh M."/>
            <person name="Kuo A."/>
            <person name="Thoen E."/>
            <person name="Andreopoulos B."/>
            <person name="Lu D."/>
            <person name="Skrede I."/>
            <person name="Drula E."/>
            <person name="Henrissat B."/>
            <person name="Morin E."/>
            <person name="Kohler A."/>
            <person name="Barry K."/>
            <person name="LaButti K."/>
            <person name="Morin E."/>
            <person name="Salamov A."/>
            <person name="Lipzen A."/>
            <person name="Mereny Z."/>
            <person name="Hegedus B."/>
            <person name="Baldrian P."/>
            <person name="Stursova M."/>
            <person name="Weitz H."/>
            <person name="Taylor A."/>
            <person name="Grigoriev I.V."/>
            <person name="Nagy L.G."/>
            <person name="Martin F."/>
            <person name="Kauserud H."/>
        </authorList>
    </citation>
    <scope>NUCLEOTIDE SEQUENCE</scope>
    <source>
        <strain evidence="2">CBHHK067</strain>
    </source>
</reference>
<dbReference type="Proteomes" id="UP001221757">
    <property type="component" value="Unassembled WGS sequence"/>
</dbReference>
<accession>A0AAD7GCD1</accession>
<dbReference type="AlphaFoldDB" id="A0AAD7GCD1"/>